<feature type="region of interest" description="Disordered" evidence="7">
    <location>
        <begin position="415"/>
        <end position="439"/>
    </location>
</feature>
<dbReference type="PROSITE" id="PS50909">
    <property type="entry name" value="GAT"/>
    <property type="match status" value="1"/>
</dbReference>
<dbReference type="Pfam" id="PF00790">
    <property type="entry name" value="VHS"/>
    <property type="match status" value="1"/>
</dbReference>
<evidence type="ECO:0000313" key="11">
    <source>
        <dbReference type="Proteomes" id="UP000245699"/>
    </source>
</evidence>
<dbReference type="GO" id="GO:0005829">
    <property type="term" value="C:cytosol"/>
    <property type="evidence" value="ECO:0007669"/>
    <property type="project" value="GOC"/>
</dbReference>
<dbReference type="SUPFAM" id="SSF89009">
    <property type="entry name" value="GAT-like domain"/>
    <property type="match status" value="1"/>
</dbReference>
<evidence type="ECO:0000256" key="1">
    <source>
        <dbReference type="ARBA" id="ARBA00004601"/>
    </source>
</evidence>
<dbReference type="Gene3D" id="1.20.58.160">
    <property type="match status" value="1"/>
</dbReference>
<dbReference type="InterPro" id="IPR002014">
    <property type="entry name" value="VHS_dom"/>
</dbReference>
<dbReference type="GO" id="GO:0006895">
    <property type="term" value="P:Golgi to endosome transport"/>
    <property type="evidence" value="ECO:0007669"/>
    <property type="project" value="TreeGrafter"/>
</dbReference>
<evidence type="ECO:0000259" key="8">
    <source>
        <dbReference type="PROSITE" id="PS50179"/>
    </source>
</evidence>
<evidence type="ECO:0000256" key="3">
    <source>
        <dbReference type="ARBA" id="ARBA00022927"/>
    </source>
</evidence>
<dbReference type="SUPFAM" id="SSF48464">
    <property type="entry name" value="ENTH/VHS domain"/>
    <property type="match status" value="1"/>
</dbReference>
<dbReference type="PANTHER" id="PTHR47180">
    <property type="entry name" value="ADP-RIBOSYLATION FACTOR-BINDING PROTEIN GGA1-RELATED"/>
    <property type="match status" value="1"/>
</dbReference>
<dbReference type="EMBL" id="MBFT01000461">
    <property type="protein sequence ID" value="PVU90830.1"/>
    <property type="molecule type" value="Genomic_DNA"/>
</dbReference>
<dbReference type="PANTHER" id="PTHR47180:SF1">
    <property type="entry name" value="ADP-RIBOSYLATION FACTOR-BINDING PROTEIN GGA1-RELATED"/>
    <property type="match status" value="1"/>
</dbReference>
<dbReference type="Gene3D" id="1.25.40.90">
    <property type="match status" value="1"/>
</dbReference>
<evidence type="ECO:0000259" key="9">
    <source>
        <dbReference type="PROSITE" id="PS50909"/>
    </source>
</evidence>
<comment type="caution">
    <text evidence="10">The sequence shown here is derived from an EMBL/GenBank/DDBJ whole genome shotgun (WGS) entry which is preliminary data.</text>
</comment>
<gene>
    <name evidence="10" type="ORF">BB559_004432</name>
</gene>
<dbReference type="InterPro" id="IPR052653">
    <property type="entry name" value="ARF-binding"/>
</dbReference>
<keyword evidence="6" id="KW-0175">Coiled coil</keyword>
<dbReference type="Proteomes" id="UP000245699">
    <property type="component" value="Unassembled WGS sequence"/>
</dbReference>
<dbReference type="FunFam" id="1.25.40.90:FF:000008">
    <property type="entry name" value="VHS domain protein"/>
    <property type="match status" value="1"/>
</dbReference>
<dbReference type="GO" id="GO:0043328">
    <property type="term" value="P:protein transport to vacuole involved in ubiquitin-dependent protein catabolic process via the multivesicular body sorting pathway"/>
    <property type="evidence" value="ECO:0007669"/>
    <property type="project" value="TreeGrafter"/>
</dbReference>
<evidence type="ECO:0000313" key="10">
    <source>
        <dbReference type="EMBL" id="PVU90830.1"/>
    </source>
</evidence>
<dbReference type="InterPro" id="IPR038425">
    <property type="entry name" value="GAT_sf"/>
</dbReference>
<feature type="region of interest" description="Disordered" evidence="7">
    <location>
        <begin position="457"/>
        <end position="476"/>
    </location>
</feature>
<keyword evidence="2" id="KW-0813">Transport</keyword>
<proteinExistence type="predicted"/>
<dbReference type="GO" id="GO:0043130">
    <property type="term" value="F:ubiquitin binding"/>
    <property type="evidence" value="ECO:0007669"/>
    <property type="project" value="InterPro"/>
</dbReference>
<feature type="compositionally biased region" description="Polar residues" evidence="7">
    <location>
        <begin position="457"/>
        <end position="466"/>
    </location>
</feature>
<keyword evidence="3" id="KW-0653">Protein transport</keyword>
<keyword evidence="11" id="KW-1185">Reference proteome</keyword>
<evidence type="ECO:0000256" key="7">
    <source>
        <dbReference type="SAM" id="MobiDB-lite"/>
    </source>
</evidence>
<feature type="domain" description="GAT" evidence="9">
    <location>
        <begin position="190"/>
        <end position="317"/>
    </location>
</feature>
<keyword evidence="4" id="KW-0333">Golgi apparatus</keyword>
<feature type="compositionally biased region" description="Polar residues" evidence="7">
    <location>
        <begin position="482"/>
        <end position="505"/>
    </location>
</feature>
<dbReference type="PROSITE" id="PS50179">
    <property type="entry name" value="VHS"/>
    <property type="match status" value="1"/>
</dbReference>
<dbReference type="GO" id="GO:0006896">
    <property type="term" value="P:Golgi to vacuole transport"/>
    <property type="evidence" value="ECO:0007669"/>
    <property type="project" value="UniProtKB-ARBA"/>
</dbReference>
<feature type="region of interest" description="Disordered" evidence="7">
    <location>
        <begin position="481"/>
        <end position="526"/>
    </location>
</feature>
<protein>
    <recommendedName>
        <fullName evidence="12">VHS domain-containing protein</fullName>
    </recommendedName>
</protein>
<dbReference type="SMART" id="SM00288">
    <property type="entry name" value="VHS"/>
    <property type="match status" value="1"/>
</dbReference>
<feature type="compositionally biased region" description="Polar residues" evidence="7">
    <location>
        <begin position="424"/>
        <end position="439"/>
    </location>
</feature>
<organism evidence="10 11">
    <name type="scientific">Furculomyces boomerangus</name>
    <dbReference type="NCBI Taxonomy" id="61424"/>
    <lineage>
        <taxon>Eukaryota</taxon>
        <taxon>Fungi</taxon>
        <taxon>Fungi incertae sedis</taxon>
        <taxon>Zoopagomycota</taxon>
        <taxon>Kickxellomycotina</taxon>
        <taxon>Harpellomycetes</taxon>
        <taxon>Harpellales</taxon>
        <taxon>Harpellaceae</taxon>
        <taxon>Furculomyces</taxon>
    </lineage>
</organism>
<name>A0A2T9YES2_9FUNG</name>
<dbReference type="AlphaFoldDB" id="A0A2T9YES2"/>
<comment type="subcellular location">
    <subcellularLocation>
        <location evidence="1">Golgi apparatus</location>
        <location evidence="1">trans-Golgi network</location>
    </subcellularLocation>
</comment>
<feature type="domain" description="VHS" evidence="8">
    <location>
        <begin position="26"/>
        <end position="162"/>
    </location>
</feature>
<comment type="function">
    <text evidence="5">May play a role in the regulation of membrane traffic through the trans-Golgi network.</text>
</comment>
<dbReference type="GO" id="GO:0035091">
    <property type="term" value="F:phosphatidylinositol binding"/>
    <property type="evidence" value="ECO:0007669"/>
    <property type="project" value="InterPro"/>
</dbReference>
<evidence type="ECO:0000256" key="2">
    <source>
        <dbReference type="ARBA" id="ARBA00022448"/>
    </source>
</evidence>
<evidence type="ECO:0000256" key="6">
    <source>
        <dbReference type="SAM" id="Coils"/>
    </source>
</evidence>
<evidence type="ECO:0008006" key="12">
    <source>
        <dbReference type="Google" id="ProtNLM"/>
    </source>
</evidence>
<evidence type="ECO:0000256" key="4">
    <source>
        <dbReference type="ARBA" id="ARBA00023034"/>
    </source>
</evidence>
<reference evidence="10 11" key="1">
    <citation type="journal article" date="2018" name="MBio">
        <title>Comparative Genomics Reveals the Core Gene Toolbox for the Fungus-Insect Symbiosis.</title>
        <authorList>
            <person name="Wang Y."/>
            <person name="Stata M."/>
            <person name="Wang W."/>
            <person name="Stajich J.E."/>
            <person name="White M.M."/>
            <person name="Moncalvo J.M."/>
        </authorList>
    </citation>
    <scope>NUCLEOTIDE SEQUENCE [LARGE SCALE GENOMIC DNA]</scope>
    <source>
        <strain evidence="10 11">AUS-77-4</strain>
    </source>
</reference>
<accession>A0A2T9YES2</accession>
<dbReference type="STRING" id="61424.A0A2T9YES2"/>
<dbReference type="OrthoDB" id="2018246at2759"/>
<dbReference type="GO" id="GO:0005802">
    <property type="term" value="C:trans-Golgi network"/>
    <property type="evidence" value="ECO:0007669"/>
    <property type="project" value="TreeGrafter"/>
</dbReference>
<sequence>MSFNLQRTLEDLLKPPTHLQKLIDQVCSPERTRPDLYLNLEICDYVNTKKGNNPHEAVFSLVPYINSRIQRQALLALDLLDSLVKNCGHAVHFQIASKDFLNSLVRRFPEFQPNYPNPVQNKILEMLQEWRYTLCVNSRHKEDLYRIKDMCNLLKRKHWRLPEPKTDNTAIILGPQNMVKSQTELEKEDLEAMQAKLQELLRRATPQDLREANKLMKIITGYERPSKKFDYDKQFSDELDGLETKAGLLKDMLLCLESNDRLDETGQELLAICVSNIKKIGDMAANYKEALDDLEVDETNTESEEYSIYMRLKNLHDLLVEVIRASNDIDRGVKPSFSETEAVNDSLIQLEDNGGDNEFNTTDSNQTVIKEKPKNLIDELMDLNFMASILSGPEPKPIGGNTNTYLQTYQQTSGNLLNRPATMQPYSTSNVGSDRNSTTINMLNGSANYNYNSSVGAGSVQASQPSDGKVKSNDPFDFGDILNSNYTSSKPLGSNRAASESQSNERGGGASGSSVKASDSTNLIDF</sequence>
<dbReference type="InterPro" id="IPR004152">
    <property type="entry name" value="GAT_dom"/>
</dbReference>
<feature type="coiled-coil region" evidence="6">
    <location>
        <begin position="277"/>
        <end position="304"/>
    </location>
</feature>
<evidence type="ECO:0000256" key="5">
    <source>
        <dbReference type="ARBA" id="ARBA00053552"/>
    </source>
</evidence>
<dbReference type="InterPro" id="IPR008942">
    <property type="entry name" value="ENTH_VHS"/>
</dbReference>